<dbReference type="SUPFAM" id="SSF52172">
    <property type="entry name" value="CheY-like"/>
    <property type="match status" value="1"/>
</dbReference>
<dbReference type="GO" id="GO:0000156">
    <property type="term" value="F:phosphorelay response regulator activity"/>
    <property type="evidence" value="ECO:0007669"/>
    <property type="project" value="InterPro"/>
</dbReference>
<dbReference type="OrthoDB" id="1646880at2"/>
<dbReference type="InterPro" id="IPR011006">
    <property type="entry name" value="CheY-like_superfamily"/>
</dbReference>
<evidence type="ECO:0000259" key="3">
    <source>
        <dbReference type="PROSITE" id="PS50930"/>
    </source>
</evidence>
<evidence type="ECO:0000256" key="1">
    <source>
        <dbReference type="PROSITE-ProRule" id="PRU00169"/>
    </source>
</evidence>
<feature type="domain" description="Response regulatory" evidence="2">
    <location>
        <begin position="3"/>
        <end position="116"/>
    </location>
</feature>
<dbReference type="EMBL" id="LVXG01000029">
    <property type="protein sequence ID" value="OQP45462.1"/>
    <property type="molecule type" value="Genomic_DNA"/>
</dbReference>
<evidence type="ECO:0008006" key="6">
    <source>
        <dbReference type="Google" id="ProtNLM"/>
    </source>
</evidence>
<dbReference type="AlphaFoldDB" id="A0A1V9EHC5"/>
<keyword evidence="5" id="KW-1185">Reference proteome</keyword>
<dbReference type="Gene3D" id="2.40.50.1020">
    <property type="entry name" value="LytTr DNA-binding domain"/>
    <property type="match status" value="1"/>
</dbReference>
<dbReference type="PANTHER" id="PTHR37299:SF1">
    <property type="entry name" value="STAGE 0 SPORULATION PROTEIN A HOMOLOG"/>
    <property type="match status" value="1"/>
</dbReference>
<feature type="modified residue" description="4-aspartylphosphate" evidence="1">
    <location>
        <position position="55"/>
    </location>
</feature>
<dbReference type="PROSITE" id="PS50930">
    <property type="entry name" value="HTH_LYTTR"/>
    <property type="match status" value="1"/>
</dbReference>
<feature type="domain" description="HTH LytTR-type" evidence="3">
    <location>
        <begin position="145"/>
        <end position="226"/>
    </location>
</feature>
<dbReference type="InterPro" id="IPR046947">
    <property type="entry name" value="LytR-like"/>
</dbReference>
<evidence type="ECO:0000313" key="4">
    <source>
        <dbReference type="EMBL" id="OQP45462.1"/>
    </source>
</evidence>
<dbReference type="RefSeq" id="WP_081202317.1">
    <property type="nucleotide sequence ID" value="NZ_FOCZ01000006.1"/>
</dbReference>
<sequence>MINALIVDDEPKNIRILNGLLNESCPDVRIIGEAVSAETAIPLIAETQPDLVFLDIEMPHGNAFDLLDKIMPIEFEIIFITAFDAYTLKAFKYSALDYLLKPVSIDELKTAVQKAKDRIRFKNINVQLQNLMFNINKPNSSLQKIALPNNDGLVFIQLAEIIRFEARGGYTYVYATDNQKYVSSRIIKEYEEILPADLFFRIHNSHIINLNFVKKYHKGRGGLIEMSDNALIEVATRRKDEFLGKFGYK</sequence>
<dbReference type="PROSITE" id="PS50110">
    <property type="entry name" value="RESPONSE_REGULATORY"/>
    <property type="match status" value="1"/>
</dbReference>
<comment type="caution">
    <text evidence="4">The sequence shown here is derived from an EMBL/GenBank/DDBJ whole genome shotgun (WGS) entry which is preliminary data.</text>
</comment>
<name>A0A1V9EHC5_9BACT</name>
<dbReference type="InterPro" id="IPR001789">
    <property type="entry name" value="Sig_transdc_resp-reg_receiver"/>
</dbReference>
<organism evidence="4 5">
    <name type="scientific">Niastella yeongjuensis</name>
    <dbReference type="NCBI Taxonomy" id="354355"/>
    <lineage>
        <taxon>Bacteria</taxon>
        <taxon>Pseudomonadati</taxon>
        <taxon>Bacteroidota</taxon>
        <taxon>Chitinophagia</taxon>
        <taxon>Chitinophagales</taxon>
        <taxon>Chitinophagaceae</taxon>
        <taxon>Niastella</taxon>
    </lineage>
</organism>
<dbReference type="Pfam" id="PF04397">
    <property type="entry name" value="LytTR"/>
    <property type="match status" value="1"/>
</dbReference>
<dbReference type="GO" id="GO:0003677">
    <property type="term" value="F:DNA binding"/>
    <property type="evidence" value="ECO:0007669"/>
    <property type="project" value="InterPro"/>
</dbReference>
<dbReference type="STRING" id="354355.SAMN05660816_03467"/>
<reference evidence="5" key="1">
    <citation type="submission" date="2016-04" db="EMBL/GenBank/DDBJ databases">
        <authorList>
            <person name="Chen L."/>
            <person name="Zhuang W."/>
            <person name="Wang G."/>
        </authorList>
    </citation>
    <scope>NUCLEOTIDE SEQUENCE [LARGE SCALE GENOMIC DNA]</scope>
    <source>
        <strain evidence="5">17621</strain>
    </source>
</reference>
<proteinExistence type="predicted"/>
<accession>A0A1V9EHC5</accession>
<dbReference type="SMART" id="SM00850">
    <property type="entry name" value="LytTR"/>
    <property type="match status" value="1"/>
</dbReference>
<gene>
    <name evidence="4" type="ORF">A4H97_32480</name>
</gene>
<protein>
    <recommendedName>
        <fullName evidence="6">DNA-binding response regulator</fullName>
    </recommendedName>
</protein>
<dbReference type="InterPro" id="IPR007492">
    <property type="entry name" value="LytTR_DNA-bd_dom"/>
</dbReference>
<keyword evidence="1" id="KW-0597">Phosphoprotein</keyword>
<dbReference type="Proteomes" id="UP000192610">
    <property type="component" value="Unassembled WGS sequence"/>
</dbReference>
<evidence type="ECO:0000313" key="5">
    <source>
        <dbReference type="Proteomes" id="UP000192610"/>
    </source>
</evidence>
<dbReference type="PANTHER" id="PTHR37299">
    <property type="entry name" value="TRANSCRIPTIONAL REGULATOR-RELATED"/>
    <property type="match status" value="1"/>
</dbReference>
<evidence type="ECO:0000259" key="2">
    <source>
        <dbReference type="PROSITE" id="PS50110"/>
    </source>
</evidence>
<dbReference type="Pfam" id="PF00072">
    <property type="entry name" value="Response_reg"/>
    <property type="match status" value="1"/>
</dbReference>
<dbReference type="SMART" id="SM00448">
    <property type="entry name" value="REC"/>
    <property type="match status" value="1"/>
</dbReference>
<dbReference type="Gene3D" id="3.40.50.2300">
    <property type="match status" value="1"/>
</dbReference>